<dbReference type="EMBL" id="BPLQ01005197">
    <property type="protein sequence ID" value="GIY13213.1"/>
    <property type="molecule type" value="Genomic_DNA"/>
</dbReference>
<accession>A0AAV4QU84</accession>
<dbReference type="PANTHER" id="PTHR36688">
    <property type="entry name" value="ENDO/EXONUCLEASE/PHOSPHATASE DOMAIN-CONTAINING PROTEIN"/>
    <property type="match status" value="1"/>
</dbReference>
<evidence type="ECO:0008006" key="3">
    <source>
        <dbReference type="Google" id="ProtNLM"/>
    </source>
</evidence>
<reference evidence="1 2" key="1">
    <citation type="submission" date="2021-06" db="EMBL/GenBank/DDBJ databases">
        <title>Caerostris darwini draft genome.</title>
        <authorList>
            <person name="Kono N."/>
            <person name="Arakawa K."/>
        </authorList>
    </citation>
    <scope>NUCLEOTIDE SEQUENCE [LARGE SCALE GENOMIC DNA]</scope>
</reference>
<keyword evidence="2" id="KW-1185">Reference proteome</keyword>
<dbReference type="PANTHER" id="PTHR36688:SF1">
    <property type="entry name" value="ENDONUCLEASE_EXONUCLEASE_PHOSPHATASE DOMAIN-CONTAINING PROTEIN"/>
    <property type="match status" value="1"/>
</dbReference>
<name>A0AAV4QU84_9ARAC</name>
<dbReference type="InterPro" id="IPR052560">
    <property type="entry name" value="RdDP_mobile_element"/>
</dbReference>
<sequence>MALHGLKNRKSPGVDNIHPEYLKHLGQTAKANKSPEEISNYQPISLTRLMSKTMERMTYNRLNWYLESHSLLAEEQAAFRKFTSTAHHVTLLSQAVKDVFDSKQVLTAIPLI</sequence>
<organism evidence="1 2">
    <name type="scientific">Caerostris darwini</name>
    <dbReference type="NCBI Taxonomy" id="1538125"/>
    <lineage>
        <taxon>Eukaryota</taxon>
        <taxon>Metazoa</taxon>
        <taxon>Ecdysozoa</taxon>
        <taxon>Arthropoda</taxon>
        <taxon>Chelicerata</taxon>
        <taxon>Arachnida</taxon>
        <taxon>Araneae</taxon>
        <taxon>Araneomorphae</taxon>
        <taxon>Entelegynae</taxon>
        <taxon>Araneoidea</taxon>
        <taxon>Araneidae</taxon>
        <taxon>Caerostris</taxon>
    </lineage>
</organism>
<dbReference type="AlphaFoldDB" id="A0AAV4QU84"/>
<evidence type="ECO:0000313" key="2">
    <source>
        <dbReference type="Proteomes" id="UP001054837"/>
    </source>
</evidence>
<proteinExistence type="predicted"/>
<evidence type="ECO:0000313" key="1">
    <source>
        <dbReference type="EMBL" id="GIY13213.1"/>
    </source>
</evidence>
<protein>
    <recommendedName>
        <fullName evidence="3">Reverse transcriptase</fullName>
    </recommendedName>
</protein>
<gene>
    <name evidence="1" type="ORF">CDAR_171681</name>
</gene>
<comment type="caution">
    <text evidence="1">The sequence shown here is derived from an EMBL/GenBank/DDBJ whole genome shotgun (WGS) entry which is preliminary data.</text>
</comment>
<dbReference type="Proteomes" id="UP001054837">
    <property type="component" value="Unassembled WGS sequence"/>
</dbReference>